<evidence type="ECO:0000313" key="2">
    <source>
        <dbReference type="Proteomes" id="UP001280121"/>
    </source>
</evidence>
<evidence type="ECO:0000313" key="1">
    <source>
        <dbReference type="EMBL" id="KAK2635601.1"/>
    </source>
</evidence>
<dbReference type="Proteomes" id="UP001280121">
    <property type="component" value="Unassembled WGS sequence"/>
</dbReference>
<dbReference type="EMBL" id="JANJYI010000009">
    <property type="protein sequence ID" value="KAK2635601.1"/>
    <property type="molecule type" value="Genomic_DNA"/>
</dbReference>
<dbReference type="PANTHER" id="PTHR33710">
    <property type="entry name" value="BNAC02G09200D PROTEIN"/>
    <property type="match status" value="1"/>
</dbReference>
<organism evidence="1 2">
    <name type="scientific">Dipteronia dyeriana</name>
    <dbReference type="NCBI Taxonomy" id="168575"/>
    <lineage>
        <taxon>Eukaryota</taxon>
        <taxon>Viridiplantae</taxon>
        <taxon>Streptophyta</taxon>
        <taxon>Embryophyta</taxon>
        <taxon>Tracheophyta</taxon>
        <taxon>Spermatophyta</taxon>
        <taxon>Magnoliopsida</taxon>
        <taxon>eudicotyledons</taxon>
        <taxon>Gunneridae</taxon>
        <taxon>Pentapetalae</taxon>
        <taxon>rosids</taxon>
        <taxon>malvids</taxon>
        <taxon>Sapindales</taxon>
        <taxon>Sapindaceae</taxon>
        <taxon>Hippocastanoideae</taxon>
        <taxon>Acereae</taxon>
        <taxon>Dipteronia</taxon>
    </lineage>
</organism>
<sequence length="257" mass="30637">MYNLPWLCMGDFNEIISEDDKLGGPPQNRLMMENFKEALEYCGFEDVGFRGPIFTWCNRRNGVDSMQERLDRGLCNIEWKRIFSRAFVQHLEFWHSDHRALLIDLSGPSNSWRNKGDGRRNRFHFEACWAEKDKCRCLIERSWIVSNGRDDLSDAVSNIFNCAKLLNEWNQVCRRNMVRDIHIKQNELLLATNLIIDESWNHIRMIESQLDSLLRCEEIYWKQRARTDWLREGDRNTNFFHEKASNRKSRNSIHGAF</sequence>
<keyword evidence="2" id="KW-1185">Reference proteome</keyword>
<gene>
    <name evidence="1" type="ORF">Ddye_030393</name>
</gene>
<reference evidence="1" key="1">
    <citation type="journal article" date="2023" name="Plant J.">
        <title>Genome sequences and population genomics provide insights into the demographic history, inbreeding, and mutation load of two 'living fossil' tree species of Dipteronia.</title>
        <authorList>
            <person name="Feng Y."/>
            <person name="Comes H.P."/>
            <person name="Chen J."/>
            <person name="Zhu S."/>
            <person name="Lu R."/>
            <person name="Zhang X."/>
            <person name="Li P."/>
            <person name="Qiu J."/>
            <person name="Olsen K.M."/>
            <person name="Qiu Y."/>
        </authorList>
    </citation>
    <scope>NUCLEOTIDE SEQUENCE</scope>
    <source>
        <strain evidence="1">KIB01</strain>
    </source>
</reference>
<dbReference type="Gene3D" id="3.60.10.10">
    <property type="entry name" value="Endonuclease/exonuclease/phosphatase"/>
    <property type="match status" value="1"/>
</dbReference>
<dbReference type="InterPro" id="IPR036691">
    <property type="entry name" value="Endo/exonu/phosph_ase_sf"/>
</dbReference>
<accession>A0AAD9TH05</accession>
<protein>
    <recommendedName>
        <fullName evidence="3">Endonuclease/exonuclease/phosphatase domain-containing protein</fullName>
    </recommendedName>
</protein>
<name>A0AAD9TH05_9ROSI</name>
<evidence type="ECO:0008006" key="3">
    <source>
        <dbReference type="Google" id="ProtNLM"/>
    </source>
</evidence>
<dbReference type="PANTHER" id="PTHR33710:SF62">
    <property type="entry name" value="DUF4283 DOMAIN PROTEIN"/>
    <property type="match status" value="1"/>
</dbReference>
<dbReference type="AlphaFoldDB" id="A0AAD9TH05"/>
<proteinExistence type="predicted"/>
<dbReference type="SUPFAM" id="SSF56219">
    <property type="entry name" value="DNase I-like"/>
    <property type="match status" value="1"/>
</dbReference>
<comment type="caution">
    <text evidence="1">The sequence shown here is derived from an EMBL/GenBank/DDBJ whole genome shotgun (WGS) entry which is preliminary data.</text>
</comment>